<gene>
    <name evidence="18" type="ORF">B5G41_05130</name>
</gene>
<comment type="caution">
    <text evidence="18">The sequence shown here is derived from an EMBL/GenBank/DDBJ whole genome shotgun (WGS) entry which is preliminary data.</text>
</comment>
<keyword evidence="6 16" id="KW-0479">Metal-binding</keyword>
<dbReference type="EC" id="7.2.2.8" evidence="3"/>
<dbReference type="Proteomes" id="UP000195772">
    <property type="component" value="Unassembled WGS sequence"/>
</dbReference>
<keyword evidence="12" id="KW-0186">Copper</keyword>
<dbReference type="CDD" id="cd00371">
    <property type="entry name" value="HMA"/>
    <property type="match status" value="2"/>
</dbReference>
<dbReference type="InterPro" id="IPR044492">
    <property type="entry name" value="P_typ_ATPase_HD_dom"/>
</dbReference>
<feature type="transmembrane region" description="Helical" evidence="16">
    <location>
        <begin position="189"/>
        <end position="208"/>
    </location>
</feature>
<dbReference type="InterPro" id="IPR023298">
    <property type="entry name" value="ATPase_P-typ_TM_dom_sf"/>
</dbReference>
<keyword evidence="5 16" id="KW-0812">Transmembrane</keyword>
<evidence type="ECO:0000256" key="13">
    <source>
        <dbReference type="ARBA" id="ARBA00023065"/>
    </source>
</evidence>
<keyword evidence="16" id="KW-1003">Cell membrane</keyword>
<evidence type="ECO:0000256" key="14">
    <source>
        <dbReference type="ARBA" id="ARBA00023136"/>
    </source>
</evidence>
<feature type="transmembrane region" description="Helical" evidence="16">
    <location>
        <begin position="708"/>
        <end position="730"/>
    </location>
</feature>
<dbReference type="GO" id="GO:0005507">
    <property type="term" value="F:copper ion binding"/>
    <property type="evidence" value="ECO:0007669"/>
    <property type="project" value="TreeGrafter"/>
</dbReference>
<dbReference type="InterPro" id="IPR023214">
    <property type="entry name" value="HAD_sf"/>
</dbReference>
<evidence type="ECO:0000256" key="15">
    <source>
        <dbReference type="ARBA" id="ARBA00049289"/>
    </source>
</evidence>
<evidence type="ECO:0000256" key="3">
    <source>
        <dbReference type="ARBA" id="ARBA00012517"/>
    </source>
</evidence>
<keyword evidence="13" id="KW-0406">Ion transport</keyword>
<dbReference type="FunFam" id="3.40.50.1000:FF:000144">
    <property type="entry name" value="copper-transporting ATPase 1 isoform X2"/>
    <property type="match status" value="1"/>
</dbReference>
<dbReference type="GO" id="GO:0012505">
    <property type="term" value="C:endomembrane system"/>
    <property type="evidence" value="ECO:0007669"/>
    <property type="project" value="UniProtKB-SubCell"/>
</dbReference>
<dbReference type="SUPFAM" id="SSF56784">
    <property type="entry name" value="HAD-like"/>
    <property type="match status" value="1"/>
</dbReference>
<feature type="transmembrane region" description="Helical" evidence="16">
    <location>
        <begin position="122"/>
        <end position="138"/>
    </location>
</feature>
<dbReference type="InterPro" id="IPR036163">
    <property type="entry name" value="HMA_dom_sf"/>
</dbReference>
<keyword evidence="10" id="KW-1278">Translocase</keyword>
<name>A0A1Y3R2K2_9BACT</name>
<dbReference type="OrthoDB" id="9770315at2"/>
<comment type="subcellular location">
    <subcellularLocation>
        <location evidence="16">Cell membrane</location>
    </subcellularLocation>
    <subcellularLocation>
        <location evidence="1">Endomembrane system</location>
        <topology evidence="1">Multi-pass membrane protein</topology>
    </subcellularLocation>
</comment>
<evidence type="ECO:0000256" key="2">
    <source>
        <dbReference type="ARBA" id="ARBA00006024"/>
    </source>
</evidence>
<evidence type="ECO:0000256" key="6">
    <source>
        <dbReference type="ARBA" id="ARBA00022723"/>
    </source>
</evidence>
<dbReference type="InterPro" id="IPR006121">
    <property type="entry name" value="HMA_dom"/>
</dbReference>
<feature type="transmembrane region" description="Helical" evidence="16">
    <location>
        <begin position="99"/>
        <end position="116"/>
    </location>
</feature>
<evidence type="ECO:0000256" key="9">
    <source>
        <dbReference type="ARBA" id="ARBA00022840"/>
    </source>
</evidence>
<keyword evidence="7 16" id="KW-0547">Nucleotide-binding</keyword>
<dbReference type="Gene3D" id="3.40.50.1000">
    <property type="entry name" value="HAD superfamily/HAD-like"/>
    <property type="match status" value="1"/>
</dbReference>
<dbReference type="NCBIfam" id="TIGR01511">
    <property type="entry name" value="ATPase-IB1_Cu"/>
    <property type="match status" value="1"/>
</dbReference>
<dbReference type="CDD" id="cd02094">
    <property type="entry name" value="P-type_ATPase_Cu-like"/>
    <property type="match status" value="1"/>
</dbReference>
<dbReference type="SUPFAM" id="SSF55008">
    <property type="entry name" value="HMA, heavy metal-associated domain"/>
    <property type="match status" value="2"/>
</dbReference>
<dbReference type="Gene3D" id="3.30.70.100">
    <property type="match status" value="2"/>
</dbReference>
<dbReference type="PROSITE" id="PS00154">
    <property type="entry name" value="ATPASE_E1_E2"/>
    <property type="match status" value="1"/>
</dbReference>
<evidence type="ECO:0000256" key="8">
    <source>
        <dbReference type="ARBA" id="ARBA00022796"/>
    </source>
</evidence>
<dbReference type="Pfam" id="PF00122">
    <property type="entry name" value="E1-E2_ATPase"/>
    <property type="match status" value="1"/>
</dbReference>
<proteinExistence type="inferred from homology"/>
<keyword evidence="8" id="KW-0187">Copper transport</keyword>
<evidence type="ECO:0000256" key="12">
    <source>
        <dbReference type="ARBA" id="ARBA00023008"/>
    </source>
</evidence>
<dbReference type="InterPro" id="IPR036412">
    <property type="entry name" value="HAD-like_sf"/>
</dbReference>
<evidence type="ECO:0000313" key="18">
    <source>
        <dbReference type="EMBL" id="OUN03849.1"/>
    </source>
</evidence>
<evidence type="ECO:0000259" key="17">
    <source>
        <dbReference type="PROSITE" id="PS50846"/>
    </source>
</evidence>
<dbReference type="GO" id="GO:0005524">
    <property type="term" value="F:ATP binding"/>
    <property type="evidence" value="ECO:0007669"/>
    <property type="project" value="UniProtKB-UniRule"/>
</dbReference>
<feature type="transmembrane region" description="Helical" evidence="16">
    <location>
        <begin position="159"/>
        <end position="183"/>
    </location>
</feature>
<keyword evidence="11 16" id="KW-1133">Transmembrane helix</keyword>
<comment type="catalytic activity">
    <reaction evidence="15">
        <text>Cu(+)(in) + ATP + H2O = Cu(+)(out) + ADP + phosphate + H(+)</text>
        <dbReference type="Rhea" id="RHEA:25792"/>
        <dbReference type="ChEBI" id="CHEBI:15377"/>
        <dbReference type="ChEBI" id="CHEBI:15378"/>
        <dbReference type="ChEBI" id="CHEBI:30616"/>
        <dbReference type="ChEBI" id="CHEBI:43474"/>
        <dbReference type="ChEBI" id="CHEBI:49552"/>
        <dbReference type="ChEBI" id="CHEBI:456216"/>
        <dbReference type="EC" id="7.2.2.8"/>
    </reaction>
</comment>
<feature type="transmembrane region" description="Helical" evidence="16">
    <location>
        <begin position="371"/>
        <end position="394"/>
    </location>
</feature>
<dbReference type="Gene3D" id="3.40.1110.10">
    <property type="entry name" value="Calcium-transporting ATPase, cytoplasmic domain N"/>
    <property type="match status" value="1"/>
</dbReference>
<dbReference type="AlphaFoldDB" id="A0A1Y3R2K2"/>
<evidence type="ECO:0000313" key="19">
    <source>
        <dbReference type="Proteomes" id="UP000195772"/>
    </source>
</evidence>
<dbReference type="PROSITE" id="PS50846">
    <property type="entry name" value="HMA_2"/>
    <property type="match status" value="2"/>
</dbReference>
<evidence type="ECO:0000256" key="16">
    <source>
        <dbReference type="RuleBase" id="RU362081"/>
    </source>
</evidence>
<keyword evidence="9 16" id="KW-0067">ATP-binding</keyword>
<dbReference type="GO" id="GO:0055070">
    <property type="term" value="P:copper ion homeostasis"/>
    <property type="evidence" value="ECO:0007669"/>
    <property type="project" value="TreeGrafter"/>
</dbReference>
<dbReference type="PROSITE" id="PS01229">
    <property type="entry name" value="COF_2"/>
    <property type="match status" value="1"/>
</dbReference>
<feature type="transmembrane region" description="Helical" evidence="16">
    <location>
        <begin position="343"/>
        <end position="365"/>
    </location>
</feature>
<keyword evidence="14 16" id="KW-0472">Membrane</keyword>
<dbReference type="SFLD" id="SFLDF00027">
    <property type="entry name" value="p-type_atpase"/>
    <property type="match status" value="1"/>
</dbReference>
<evidence type="ECO:0000256" key="10">
    <source>
        <dbReference type="ARBA" id="ARBA00022967"/>
    </source>
</evidence>
<organism evidence="18 19">
    <name type="scientific">Alistipes onderdonkii</name>
    <dbReference type="NCBI Taxonomy" id="328813"/>
    <lineage>
        <taxon>Bacteria</taxon>
        <taxon>Pseudomonadati</taxon>
        <taxon>Bacteroidota</taxon>
        <taxon>Bacteroidia</taxon>
        <taxon>Bacteroidales</taxon>
        <taxon>Rikenellaceae</taxon>
        <taxon>Alistipes</taxon>
    </lineage>
</organism>
<dbReference type="InterPro" id="IPR027256">
    <property type="entry name" value="P-typ_ATPase_IB"/>
</dbReference>
<feature type="transmembrane region" description="Helical" evidence="16">
    <location>
        <begin position="683"/>
        <end position="702"/>
    </location>
</feature>
<sequence length="825" mass="87084">MATDKTVKTIFPVLGMSCAACAARVEKVLAHQPGVYAARINYAAANAAVEYDPARTAPGSLREAVRAAGYDLVTGTGADAAAQAELAQAEHLRQLKSRTLWAMLLALPVMAIAMFFEAMPYAVPAMWLLSTPVVFWLGRGFHIRAWRQLRHGTANMDTLVAVSTGTAYLFSVFNMLFPGFWLARGIEPHVYFEAASMIVAFILLGRLLEERAKGDTAAAIRKLMGLQPETVTLADAQGRQRTVPLAQVQAGDTVVVKPGERIAVDGTVAEGSSYVDESMLSGEPAAVRKAAGAKVYAGTINQKGSFLFRAERVGAETLLAHIVRMVQEAQGSKAPVQKLVDRIAAVFVPAVIAVALIAFVLWAVLGGDDGFTHGLLAFVTVLIVACPCALGLATPTAIMVGIGKGAGAGILIKDAESLETAKSIGTVVLDKTGTLTEGKPIVTDLLWTGDEQRLGRVFYSMESRSEHPLAEALAERLKGEGIPISDFENLPGRGVKGGAAGRTYLAGNRLLLEENGIAAPSHLLREADRLAAAAKTVVWFAEGGEAVGIAAIADRIRPGAAQAVAELRAMGLDVRLLTGDNEATARAIAAEAGITACEAGVLPDGKAAYIRRLQAEGHRVAMVGDGINDSAALAQADLSIAMGQGSDIAMDVAKITIMTPDLGKIADAIRLSAATVRTIRQNLFWAFIYNLIGVPVAAGVLFPLNGFLLNPMLAGAAMALSSVSVVANSLRLKAKGGRARKNDGREPIPINNMEKTMEKKYRIEGMMCGHCRMHVEKALNGIDGVRATVELEPPVATVEFSGGEKPLAELQRTLDGAGEYKITEV</sequence>
<dbReference type="SFLD" id="SFLDG00002">
    <property type="entry name" value="C1.7:_P-type_atpase_like"/>
    <property type="match status" value="1"/>
</dbReference>
<dbReference type="SFLD" id="SFLDS00003">
    <property type="entry name" value="Haloacid_Dehalogenase"/>
    <property type="match status" value="1"/>
</dbReference>
<comment type="similarity">
    <text evidence="2 16">Belongs to the cation transport ATPase (P-type) (TC 3.A.3) family. Type IB subfamily.</text>
</comment>
<dbReference type="InterPro" id="IPR008250">
    <property type="entry name" value="ATPase_P-typ_transduc_dom_A_sf"/>
</dbReference>
<dbReference type="PANTHER" id="PTHR43520">
    <property type="entry name" value="ATP7, ISOFORM B"/>
    <property type="match status" value="1"/>
</dbReference>
<protein>
    <recommendedName>
        <fullName evidence="3">P-type Cu(+) transporter</fullName>
        <ecNumber evidence="3">7.2.2.8</ecNumber>
    </recommendedName>
</protein>
<dbReference type="InterPro" id="IPR059000">
    <property type="entry name" value="ATPase_P-type_domA"/>
</dbReference>
<dbReference type="PRINTS" id="PR00943">
    <property type="entry name" value="CUATPASE"/>
</dbReference>
<dbReference type="EMBL" id="NFHB01000003">
    <property type="protein sequence ID" value="OUN03849.1"/>
    <property type="molecule type" value="Genomic_DNA"/>
</dbReference>
<dbReference type="GO" id="GO:0043682">
    <property type="term" value="F:P-type divalent copper transporter activity"/>
    <property type="evidence" value="ECO:0007669"/>
    <property type="project" value="TreeGrafter"/>
</dbReference>
<dbReference type="FunFam" id="2.70.150.10:FF:000002">
    <property type="entry name" value="Copper-transporting ATPase 1, putative"/>
    <property type="match status" value="1"/>
</dbReference>
<dbReference type="NCBIfam" id="TIGR01494">
    <property type="entry name" value="ATPase_P-type"/>
    <property type="match status" value="1"/>
</dbReference>
<dbReference type="RefSeq" id="WP_087401633.1">
    <property type="nucleotide sequence ID" value="NZ_NFHB01000003.1"/>
</dbReference>
<evidence type="ECO:0000256" key="1">
    <source>
        <dbReference type="ARBA" id="ARBA00004127"/>
    </source>
</evidence>
<dbReference type="InterPro" id="IPR001757">
    <property type="entry name" value="P_typ_ATPase"/>
</dbReference>
<dbReference type="Pfam" id="PF00403">
    <property type="entry name" value="HMA"/>
    <property type="match status" value="2"/>
</dbReference>
<keyword evidence="4" id="KW-0813">Transport</keyword>
<dbReference type="Gene3D" id="2.70.150.10">
    <property type="entry name" value="Calcium-transporting ATPase, cytoplasmic transduction domain A"/>
    <property type="match status" value="1"/>
</dbReference>
<dbReference type="SUPFAM" id="SSF81665">
    <property type="entry name" value="Calcium ATPase, transmembrane domain M"/>
    <property type="match status" value="1"/>
</dbReference>
<dbReference type="PRINTS" id="PR00119">
    <property type="entry name" value="CATATPASE"/>
</dbReference>
<dbReference type="GO" id="GO:0005886">
    <property type="term" value="C:plasma membrane"/>
    <property type="evidence" value="ECO:0007669"/>
    <property type="project" value="UniProtKB-SubCell"/>
</dbReference>
<dbReference type="NCBIfam" id="TIGR01525">
    <property type="entry name" value="ATPase-IB_hvy"/>
    <property type="match status" value="1"/>
</dbReference>
<dbReference type="eggNOG" id="COG2217">
    <property type="taxonomic scope" value="Bacteria"/>
</dbReference>
<feature type="domain" description="HMA" evidence="17">
    <location>
        <begin position="7"/>
        <end position="73"/>
    </location>
</feature>
<dbReference type="PANTHER" id="PTHR43520:SF8">
    <property type="entry name" value="P-TYPE CU(+) TRANSPORTER"/>
    <property type="match status" value="1"/>
</dbReference>
<dbReference type="GO" id="GO:0140581">
    <property type="term" value="F:P-type monovalent copper transporter activity"/>
    <property type="evidence" value="ECO:0007669"/>
    <property type="project" value="UniProtKB-EC"/>
</dbReference>
<evidence type="ECO:0000256" key="4">
    <source>
        <dbReference type="ARBA" id="ARBA00022448"/>
    </source>
</evidence>
<reference evidence="19" key="1">
    <citation type="submission" date="2017-04" db="EMBL/GenBank/DDBJ databases">
        <title>Function of individual gut microbiota members based on whole genome sequencing of pure cultures obtained from chicken caecum.</title>
        <authorList>
            <person name="Medvecky M."/>
            <person name="Cejkova D."/>
            <person name="Polansky O."/>
            <person name="Karasova D."/>
            <person name="Kubasova T."/>
            <person name="Cizek A."/>
            <person name="Rychlik I."/>
        </authorList>
    </citation>
    <scope>NUCLEOTIDE SEQUENCE [LARGE SCALE GENOMIC DNA]</scope>
    <source>
        <strain evidence="19">An90</strain>
    </source>
</reference>
<dbReference type="Pfam" id="PF00702">
    <property type="entry name" value="Hydrolase"/>
    <property type="match status" value="1"/>
</dbReference>
<evidence type="ECO:0000256" key="7">
    <source>
        <dbReference type="ARBA" id="ARBA00022741"/>
    </source>
</evidence>
<evidence type="ECO:0000256" key="11">
    <source>
        <dbReference type="ARBA" id="ARBA00022989"/>
    </source>
</evidence>
<feature type="domain" description="HMA" evidence="17">
    <location>
        <begin position="757"/>
        <end position="825"/>
    </location>
</feature>
<dbReference type="FunFam" id="3.30.70.100:FF:000001">
    <property type="entry name" value="ATPase copper transporting beta"/>
    <property type="match status" value="1"/>
</dbReference>
<dbReference type="GO" id="GO:0016887">
    <property type="term" value="F:ATP hydrolysis activity"/>
    <property type="evidence" value="ECO:0007669"/>
    <property type="project" value="InterPro"/>
</dbReference>
<accession>A0A1Y3R2K2</accession>
<dbReference type="InterPro" id="IPR018303">
    <property type="entry name" value="ATPase_P-typ_P_site"/>
</dbReference>
<dbReference type="PROSITE" id="PS01047">
    <property type="entry name" value="HMA_1"/>
    <property type="match status" value="2"/>
</dbReference>
<dbReference type="SUPFAM" id="SSF81653">
    <property type="entry name" value="Calcium ATPase, transduction domain A"/>
    <property type="match status" value="1"/>
</dbReference>
<evidence type="ECO:0000256" key="5">
    <source>
        <dbReference type="ARBA" id="ARBA00022692"/>
    </source>
</evidence>
<dbReference type="InterPro" id="IPR017969">
    <property type="entry name" value="Heavy-metal-associated_CS"/>
</dbReference>
<dbReference type="InterPro" id="IPR023299">
    <property type="entry name" value="ATPase_P-typ_cyto_dom_N"/>
</dbReference>